<protein>
    <recommendedName>
        <fullName evidence="8">Decaprenyl-phosphate phosphoribosyltransferase</fullName>
    </recommendedName>
</protein>
<accession>A0A1F7F7U2</accession>
<feature type="transmembrane region" description="Helical" evidence="5">
    <location>
        <begin position="274"/>
        <end position="292"/>
    </location>
</feature>
<proteinExistence type="predicted"/>
<organism evidence="6 7">
    <name type="scientific">Candidatus Raymondbacteria bacterium RIFOXYD12_FULL_49_13</name>
    <dbReference type="NCBI Taxonomy" id="1817890"/>
    <lineage>
        <taxon>Bacteria</taxon>
        <taxon>Raymondiibacteriota</taxon>
    </lineage>
</organism>
<dbReference type="Proteomes" id="UP000179243">
    <property type="component" value="Unassembled WGS sequence"/>
</dbReference>
<evidence type="ECO:0000256" key="4">
    <source>
        <dbReference type="ARBA" id="ARBA00023136"/>
    </source>
</evidence>
<dbReference type="Pfam" id="PF01040">
    <property type="entry name" value="UbiA"/>
    <property type="match status" value="1"/>
</dbReference>
<dbReference type="NCBIfam" id="NF008977">
    <property type="entry name" value="PRK12324.1-2"/>
    <property type="match status" value="1"/>
</dbReference>
<comment type="caution">
    <text evidence="6">The sequence shown here is derived from an EMBL/GenBank/DDBJ whole genome shotgun (WGS) entry which is preliminary data.</text>
</comment>
<name>A0A1F7F7U2_UNCRA</name>
<feature type="transmembrane region" description="Helical" evidence="5">
    <location>
        <begin position="37"/>
        <end position="58"/>
    </location>
</feature>
<dbReference type="PANTHER" id="PTHR11048">
    <property type="entry name" value="PRENYLTRANSFERASES"/>
    <property type="match status" value="1"/>
</dbReference>
<evidence type="ECO:0000256" key="2">
    <source>
        <dbReference type="ARBA" id="ARBA00022692"/>
    </source>
</evidence>
<dbReference type="CDD" id="cd13963">
    <property type="entry name" value="PT_UbiA_2"/>
    <property type="match status" value="1"/>
</dbReference>
<dbReference type="InterPro" id="IPR039653">
    <property type="entry name" value="Prenyltransferase"/>
</dbReference>
<comment type="subcellular location">
    <subcellularLocation>
        <location evidence="1">Membrane</location>
        <topology evidence="1">Multi-pass membrane protein</topology>
    </subcellularLocation>
</comment>
<dbReference type="GO" id="GO:0009247">
    <property type="term" value="P:glycolipid biosynthetic process"/>
    <property type="evidence" value="ECO:0007669"/>
    <property type="project" value="TreeGrafter"/>
</dbReference>
<evidence type="ECO:0000313" key="6">
    <source>
        <dbReference type="EMBL" id="OGK02587.1"/>
    </source>
</evidence>
<feature type="transmembrane region" description="Helical" evidence="5">
    <location>
        <begin position="203"/>
        <end position="222"/>
    </location>
</feature>
<evidence type="ECO:0000313" key="7">
    <source>
        <dbReference type="Proteomes" id="UP000179243"/>
    </source>
</evidence>
<evidence type="ECO:0000256" key="3">
    <source>
        <dbReference type="ARBA" id="ARBA00022989"/>
    </source>
</evidence>
<dbReference type="PANTHER" id="PTHR11048:SF5">
    <property type="entry name" value="DECAPRENYL-PHOSPHATE PHOSPHORIBOSYLTRANSFERASE"/>
    <property type="match status" value="1"/>
</dbReference>
<evidence type="ECO:0000256" key="5">
    <source>
        <dbReference type="SAM" id="Phobius"/>
    </source>
</evidence>
<sequence length="296" mass="33080">MKSIRSLLASFRIDQWLKNVFVLAPLAFSKHLFNPGYAVPAVVYALLFCFVSSAIYVFNDFIDRERDRLHPGKKDRPLAAGDLPVVLALFTAFVMGAGGLAASFLLSRSAGFVLVLYIVNNILYSLFLKRVAILDVMLIAAGFVLRVLGGAYVIEVEASVWLMLCTFLVSLYLGFCKRRQELVVLAGNETEHRISLSSYTVDFCDHMIAVVSACTVMSYALYTVADETVLKFGTSNLVFSLPFVLYGVFRYKYHITVFSIHKNTSQIFLSDKSLIVNVFLWLLTVLALIYRAQGTL</sequence>
<dbReference type="AlphaFoldDB" id="A0A1F7F7U2"/>
<keyword evidence="4 5" id="KW-0472">Membrane</keyword>
<dbReference type="GO" id="GO:0005886">
    <property type="term" value="C:plasma membrane"/>
    <property type="evidence" value="ECO:0007669"/>
    <property type="project" value="TreeGrafter"/>
</dbReference>
<dbReference type="GO" id="GO:0016765">
    <property type="term" value="F:transferase activity, transferring alkyl or aryl (other than methyl) groups"/>
    <property type="evidence" value="ECO:0007669"/>
    <property type="project" value="InterPro"/>
</dbReference>
<feature type="transmembrane region" description="Helical" evidence="5">
    <location>
        <begin position="158"/>
        <end position="175"/>
    </location>
</feature>
<dbReference type="Gene3D" id="1.10.357.140">
    <property type="entry name" value="UbiA prenyltransferase"/>
    <property type="match status" value="1"/>
</dbReference>
<feature type="transmembrane region" description="Helical" evidence="5">
    <location>
        <begin position="131"/>
        <end position="152"/>
    </location>
</feature>
<evidence type="ECO:0008006" key="8">
    <source>
        <dbReference type="Google" id="ProtNLM"/>
    </source>
</evidence>
<gene>
    <name evidence="6" type="ORF">A2519_12285</name>
</gene>
<dbReference type="InterPro" id="IPR044878">
    <property type="entry name" value="UbiA_sf"/>
</dbReference>
<feature type="transmembrane region" description="Helical" evidence="5">
    <location>
        <begin position="78"/>
        <end position="95"/>
    </location>
</feature>
<reference evidence="6 7" key="1">
    <citation type="journal article" date="2016" name="Nat. Commun.">
        <title>Thousands of microbial genomes shed light on interconnected biogeochemical processes in an aquifer system.</title>
        <authorList>
            <person name="Anantharaman K."/>
            <person name="Brown C.T."/>
            <person name="Hug L.A."/>
            <person name="Sharon I."/>
            <person name="Castelle C.J."/>
            <person name="Probst A.J."/>
            <person name="Thomas B.C."/>
            <person name="Singh A."/>
            <person name="Wilkins M.J."/>
            <person name="Karaoz U."/>
            <person name="Brodie E.L."/>
            <person name="Williams K.H."/>
            <person name="Hubbard S.S."/>
            <person name="Banfield J.F."/>
        </authorList>
    </citation>
    <scope>NUCLEOTIDE SEQUENCE [LARGE SCALE GENOMIC DNA]</scope>
</reference>
<keyword evidence="2 5" id="KW-0812">Transmembrane</keyword>
<evidence type="ECO:0000256" key="1">
    <source>
        <dbReference type="ARBA" id="ARBA00004141"/>
    </source>
</evidence>
<keyword evidence="3 5" id="KW-1133">Transmembrane helix</keyword>
<feature type="transmembrane region" description="Helical" evidence="5">
    <location>
        <begin position="234"/>
        <end position="253"/>
    </location>
</feature>
<dbReference type="InterPro" id="IPR000537">
    <property type="entry name" value="UbiA_prenyltransferase"/>
</dbReference>
<dbReference type="EMBL" id="MFYX01000105">
    <property type="protein sequence ID" value="OGK02587.1"/>
    <property type="molecule type" value="Genomic_DNA"/>
</dbReference>